<reference evidence="3" key="1">
    <citation type="journal article" date="2019" name="Int. J. Syst. Evol. Microbiol.">
        <title>The Global Catalogue of Microorganisms (GCM) 10K type strain sequencing project: providing services to taxonomists for standard genome sequencing and annotation.</title>
        <authorList>
            <consortium name="The Broad Institute Genomics Platform"/>
            <consortium name="The Broad Institute Genome Sequencing Center for Infectious Disease"/>
            <person name="Wu L."/>
            <person name="Ma J."/>
        </authorList>
    </citation>
    <scope>NUCLEOTIDE SEQUENCE [LARGE SCALE GENOMIC DNA]</scope>
    <source>
        <strain evidence="3">JCM 4733</strain>
    </source>
</reference>
<organism evidence="2 3">
    <name type="scientific">Streptomyces canarius</name>
    <dbReference type="NCBI Taxonomy" id="285453"/>
    <lineage>
        <taxon>Bacteria</taxon>
        <taxon>Bacillati</taxon>
        <taxon>Actinomycetota</taxon>
        <taxon>Actinomycetes</taxon>
        <taxon>Kitasatosporales</taxon>
        <taxon>Streptomycetaceae</taxon>
        <taxon>Streptomyces</taxon>
    </lineage>
</organism>
<evidence type="ECO:0000313" key="2">
    <source>
        <dbReference type="EMBL" id="GHA33892.1"/>
    </source>
</evidence>
<accession>A0ABQ3CNU6</accession>
<comment type="caution">
    <text evidence="2">The sequence shown here is derived from an EMBL/GenBank/DDBJ whole genome shotgun (WGS) entry which is preliminary data.</text>
</comment>
<evidence type="ECO:0000313" key="3">
    <source>
        <dbReference type="Proteomes" id="UP000653644"/>
    </source>
</evidence>
<dbReference type="Proteomes" id="UP000653644">
    <property type="component" value="Unassembled WGS sequence"/>
</dbReference>
<sequence>MDSIDRSGALAEAQFSALEAFMLLVRAEAPDAMRQERAEELREALGAARALVVAAGCALSQSMDHQRAAVHGQPRNPAPSHG</sequence>
<evidence type="ECO:0000256" key="1">
    <source>
        <dbReference type="SAM" id="MobiDB-lite"/>
    </source>
</evidence>
<feature type="region of interest" description="Disordered" evidence="1">
    <location>
        <begin position="63"/>
        <end position="82"/>
    </location>
</feature>
<keyword evidence="3" id="KW-1185">Reference proteome</keyword>
<gene>
    <name evidence="2" type="ORF">GCM10010345_43040</name>
</gene>
<dbReference type="RefSeq" id="WP_189888394.1">
    <property type="nucleotide sequence ID" value="NZ_BMVN01000014.1"/>
</dbReference>
<dbReference type="EMBL" id="BMVN01000014">
    <property type="protein sequence ID" value="GHA33892.1"/>
    <property type="molecule type" value="Genomic_DNA"/>
</dbReference>
<protein>
    <submittedName>
        <fullName evidence="2">Uncharacterized protein</fullName>
    </submittedName>
</protein>
<name>A0ABQ3CNU6_9ACTN</name>
<proteinExistence type="predicted"/>